<evidence type="ECO:0000313" key="1">
    <source>
        <dbReference type="EMBL" id="EGH26687.1"/>
    </source>
</evidence>
<evidence type="ECO:0000313" key="2">
    <source>
        <dbReference type="Proteomes" id="UP000003465"/>
    </source>
</evidence>
<organism evidence="1 2">
    <name type="scientific">Pseudomonas amygdali pv. mori str. 301020</name>
    <dbReference type="NCBI Taxonomy" id="629261"/>
    <lineage>
        <taxon>Bacteria</taxon>
        <taxon>Pseudomonadati</taxon>
        <taxon>Pseudomonadota</taxon>
        <taxon>Gammaproteobacteria</taxon>
        <taxon>Pseudomonadales</taxon>
        <taxon>Pseudomonadaceae</taxon>
        <taxon>Pseudomonas</taxon>
        <taxon>Pseudomonas amygdali</taxon>
    </lineage>
</organism>
<gene>
    <name evidence="1" type="ORF">PSYMO_36578</name>
</gene>
<proteinExistence type="predicted"/>
<name>A0A656GM25_PSEA0</name>
<comment type="caution">
    <text evidence="1">The sequence shown here is derived from an EMBL/GenBank/DDBJ whole genome shotgun (WGS) entry which is preliminary data.</text>
</comment>
<accession>A0A656GM25</accession>
<dbReference type="AlphaFoldDB" id="A0A656GM25"/>
<sequence>NVTICAVVPSFKFNKSESYILATSCKAETRHSEDSFNSLFLL</sequence>
<reference evidence="1 2" key="1">
    <citation type="journal article" date="2011" name="PLoS Pathog.">
        <title>Dynamic evolution of pathogenicity revealed by sequencing and comparative genomics of 19 Pseudomonas syringae isolates.</title>
        <authorList>
            <person name="Baltrus D.A."/>
            <person name="Nishimura M.T."/>
            <person name="Romanchuk A."/>
            <person name="Chang J.H."/>
            <person name="Mukhtar M.S."/>
            <person name="Cherkis K."/>
            <person name="Roach J."/>
            <person name="Grant S.R."/>
            <person name="Jones C.D."/>
            <person name="Dangl J.L."/>
        </authorList>
    </citation>
    <scope>NUCLEOTIDE SEQUENCE [LARGE SCALE GENOMIC DNA]</scope>
    <source>
        <strain evidence="1 2">301020</strain>
    </source>
</reference>
<feature type="non-terminal residue" evidence="1">
    <location>
        <position position="1"/>
    </location>
</feature>
<feature type="non-terminal residue" evidence="1">
    <location>
        <position position="42"/>
    </location>
</feature>
<dbReference type="EMBL" id="AEAG01002697">
    <property type="protein sequence ID" value="EGH26687.1"/>
    <property type="molecule type" value="Genomic_DNA"/>
</dbReference>
<protein>
    <submittedName>
        <fullName evidence="1">Uncharacterized protein</fullName>
    </submittedName>
</protein>
<dbReference type="Proteomes" id="UP000003465">
    <property type="component" value="Unassembled WGS sequence"/>
</dbReference>